<gene>
    <name evidence="1" type="ORF">SEV965_LOCUS22447</name>
</gene>
<accession>A0A814Y6U3</accession>
<sequence>MTTTDNKILTSAIETYRHYAGQPT</sequence>
<reference evidence="1" key="1">
    <citation type="submission" date="2021-02" db="EMBL/GenBank/DDBJ databases">
        <authorList>
            <person name="Nowell W R."/>
        </authorList>
    </citation>
    <scope>NUCLEOTIDE SEQUENCE</scope>
</reference>
<name>A0A814Y6U3_9BILA</name>
<proteinExistence type="predicted"/>
<comment type="caution">
    <text evidence="1">The sequence shown here is derived from an EMBL/GenBank/DDBJ whole genome shotgun (WGS) entry which is preliminary data.</text>
</comment>
<evidence type="ECO:0000313" key="2">
    <source>
        <dbReference type="Proteomes" id="UP000663889"/>
    </source>
</evidence>
<dbReference type="AlphaFoldDB" id="A0A814Y6U3"/>
<dbReference type="EMBL" id="CAJNOU010001590">
    <property type="protein sequence ID" value="CAF1226193.1"/>
    <property type="molecule type" value="Genomic_DNA"/>
</dbReference>
<evidence type="ECO:0000313" key="1">
    <source>
        <dbReference type="EMBL" id="CAF1226193.1"/>
    </source>
</evidence>
<dbReference type="Proteomes" id="UP000663889">
    <property type="component" value="Unassembled WGS sequence"/>
</dbReference>
<feature type="non-terminal residue" evidence="1">
    <location>
        <position position="24"/>
    </location>
</feature>
<organism evidence="1 2">
    <name type="scientific">Rotaria sordida</name>
    <dbReference type="NCBI Taxonomy" id="392033"/>
    <lineage>
        <taxon>Eukaryota</taxon>
        <taxon>Metazoa</taxon>
        <taxon>Spiralia</taxon>
        <taxon>Gnathifera</taxon>
        <taxon>Rotifera</taxon>
        <taxon>Eurotatoria</taxon>
        <taxon>Bdelloidea</taxon>
        <taxon>Philodinida</taxon>
        <taxon>Philodinidae</taxon>
        <taxon>Rotaria</taxon>
    </lineage>
</organism>
<protein>
    <submittedName>
        <fullName evidence="1">Uncharacterized protein</fullName>
    </submittedName>
</protein>